<organism evidence="1 2">
    <name type="scientific">Crocosphaera subtropica (strain ATCC 51142 / BH68)</name>
    <name type="common">Cyanothece sp. (strain ATCC 51142)</name>
    <dbReference type="NCBI Taxonomy" id="43989"/>
    <lineage>
        <taxon>Bacteria</taxon>
        <taxon>Bacillati</taxon>
        <taxon>Cyanobacteriota</taxon>
        <taxon>Cyanophyceae</taxon>
        <taxon>Oscillatoriophycideae</taxon>
        <taxon>Chroococcales</taxon>
        <taxon>Aphanothecaceae</taxon>
        <taxon>Crocosphaera</taxon>
        <taxon>Crocosphaera subtropica</taxon>
    </lineage>
</organism>
<dbReference type="OrthoDB" id="460796at2"/>
<dbReference type="STRING" id="43989.cce_0855"/>
<accession>B1WS12</accession>
<evidence type="ECO:0000313" key="2">
    <source>
        <dbReference type="Proteomes" id="UP000001203"/>
    </source>
</evidence>
<dbReference type="Gene3D" id="3.30.110.170">
    <property type="entry name" value="Protein of unknown function (DUF541), domain 1"/>
    <property type="match status" value="1"/>
</dbReference>
<dbReference type="InterPro" id="IPR052022">
    <property type="entry name" value="26kDa_periplasmic_antigen"/>
</dbReference>
<dbReference type="RefSeq" id="WP_009546088.1">
    <property type="nucleotide sequence ID" value="NC_010546.1"/>
</dbReference>
<dbReference type="Pfam" id="PF04402">
    <property type="entry name" value="SIMPL"/>
    <property type="match status" value="1"/>
</dbReference>
<dbReference type="Gene3D" id="3.30.70.2970">
    <property type="entry name" value="Protein of unknown function (DUF541), domain 2"/>
    <property type="match status" value="1"/>
</dbReference>
<reference evidence="1 2" key="1">
    <citation type="journal article" date="2008" name="Proc. Natl. Acad. Sci. U.S.A.">
        <title>The genome of Cyanothece 51142, a unicellular diazotrophic cyanobacterium important in the marine nitrogen cycle.</title>
        <authorList>
            <person name="Welsh E.A."/>
            <person name="Liberton M."/>
            <person name="Stoeckel J."/>
            <person name="Loh T."/>
            <person name="Elvitigala T."/>
            <person name="Wang C."/>
            <person name="Wollam A."/>
            <person name="Fulton R.S."/>
            <person name="Clifton S.W."/>
            <person name="Jacobs J.M."/>
            <person name="Aurora R."/>
            <person name="Ghosh B.K."/>
            <person name="Sherman L.A."/>
            <person name="Smith R.D."/>
            <person name="Wilson R.K."/>
            <person name="Pakrasi H.B."/>
        </authorList>
    </citation>
    <scope>NUCLEOTIDE SEQUENCE [LARGE SCALE GENOMIC DNA]</scope>
    <source>
        <strain evidence="2">ATCC 51142 / BH68</strain>
    </source>
</reference>
<dbReference type="eggNOG" id="COG2968">
    <property type="taxonomic scope" value="Bacteria"/>
</dbReference>
<name>B1WS12_CROS5</name>
<sequence>MKRLLFPFIPILLTLLTYPVVNIPLIAPAMAQEQVLRTLTVTGQGTVRIPTTLTDVSLGVELQGKTAAEVQQNVAQRTSSLVSFLQSRQIDRLETTGIRLQPNYQYDNNQRRLVGYVGTNTVSFRVKTEEVGSLLDDAVKAGATRIDRVSFTATETAISDAQKEALKLATSDAQEQAQAVLSTLNFQSQEIISISINGANEPKPPIIQSPESLRTASMADSTPVIGGEQTIEAMVTLQIRY</sequence>
<protein>
    <submittedName>
        <fullName evidence="1">DUF541-containing protein</fullName>
    </submittedName>
</protein>
<dbReference type="HOGENOM" id="CLU_080344_0_0_3"/>
<dbReference type="Proteomes" id="UP000001203">
    <property type="component" value="Chromosome circular"/>
</dbReference>
<keyword evidence="2" id="KW-1185">Reference proteome</keyword>
<dbReference type="EMBL" id="CP000806">
    <property type="protein sequence ID" value="ACB50206.1"/>
    <property type="molecule type" value="Genomic_DNA"/>
</dbReference>
<dbReference type="GO" id="GO:0006974">
    <property type="term" value="P:DNA damage response"/>
    <property type="evidence" value="ECO:0007669"/>
    <property type="project" value="TreeGrafter"/>
</dbReference>
<dbReference type="PANTHER" id="PTHR34387:SF1">
    <property type="entry name" value="PERIPLASMIC IMMUNOGENIC PROTEIN"/>
    <property type="match status" value="1"/>
</dbReference>
<dbReference type="AlphaFoldDB" id="B1WS12"/>
<proteinExistence type="predicted"/>
<dbReference type="PANTHER" id="PTHR34387">
    <property type="entry name" value="SLR1258 PROTEIN"/>
    <property type="match status" value="1"/>
</dbReference>
<dbReference type="InterPro" id="IPR007497">
    <property type="entry name" value="SIMPL/DUF541"/>
</dbReference>
<gene>
    <name evidence="1" type="ordered locus">cce_0855</name>
</gene>
<evidence type="ECO:0000313" key="1">
    <source>
        <dbReference type="EMBL" id="ACB50206.1"/>
    </source>
</evidence>
<dbReference type="KEGG" id="cyt:cce_0855"/>